<proteinExistence type="predicted"/>
<protein>
    <submittedName>
        <fullName evidence="1">V-type ATP synthase subunit I</fullName>
    </submittedName>
</protein>
<gene>
    <name evidence="1" type="ORF">TQ35_0002975</name>
</gene>
<comment type="caution">
    <text evidence="1">The sequence shown here is derived from an EMBL/GenBank/DDBJ whole genome shotgun (WGS) entry which is preliminary data.</text>
</comment>
<dbReference type="Proteomes" id="UP000053480">
    <property type="component" value="Unassembled WGS sequence"/>
</dbReference>
<accession>A0ACC6TMP6</accession>
<sequence>MLFPETMTKVEVISLKDRIDSIVTEVLKFGMFEPKEPTEPISQGRIEGARRLLGEIQEHITKLKIIMDIAGLVLEPQGKMKLEGDWITTSEAVSKESSEEENKYAGLLEEIGKLRAEIDIYKSQMKELEPFSEVDVELERLSNLEYFDVILATISRDQLEALKKEQGVFISYKEVVSAKETRYAAIIIAPKNQLEHVIAKLGIRRLETATGGSPRRAYEEVVAKAKNLEEILETARSQLAKKVRESSTSFRQLLGKLMTVRDALNLLSKVRVSENFAQLEGFVPEKKVKEIKAKLEKLGAFVDYAYPKRYGEKEEPPTYVNLPKRIKAIESVINIYGAPSYWELSPAIFLIVTFPIIFGLMFPDTGDALVVFLFSIWFYRYGVRKGSDNIKNLSLILIYSSVVAIFTGFLAREFFGPLLVGGLEELNPSQFPGDVGPLYSVWPIPLSVAQRLAFLLPFGDYATASSIENTMIFSVFLGSIALFVSSLVGVLNAVRKRDPEFLVFEKLPLLLIYIAPFLIFSYGIPQGLSNGSAYFDTEKAILGYVLHDITNPGSPDLSNPTAVFSYVMILWIEVAILFNWVTKIILLRRHEHVSVGSAIGLGFMEGGFEAGLLLMSNTISFIRILVFALAHYYLLYAFSYMAYLVVGKPSLLAIFTNPAAIALIFVGNLLAIGLEGLIVFIQDMRLHFYEMFSKFYEGRGRQFEPALAYVEIE</sequence>
<name>A0ACC6TMP6_9CREN</name>
<dbReference type="EMBL" id="JZWS03000002">
    <property type="protein sequence ID" value="MEW9491152.1"/>
    <property type="molecule type" value="Genomic_DNA"/>
</dbReference>
<evidence type="ECO:0000313" key="2">
    <source>
        <dbReference type="Proteomes" id="UP000053480"/>
    </source>
</evidence>
<evidence type="ECO:0000313" key="1">
    <source>
        <dbReference type="EMBL" id="MEW9491152.1"/>
    </source>
</evidence>
<organism evidence="1 2">
    <name type="scientific">Candidatus Aramenus sulfurataquae</name>
    <dbReference type="NCBI Taxonomy" id="1326980"/>
    <lineage>
        <taxon>Archaea</taxon>
        <taxon>Thermoproteota</taxon>
        <taxon>Thermoprotei</taxon>
        <taxon>Sulfolobales</taxon>
        <taxon>Sulfolobaceae</taxon>
        <taxon>Candidatus Aramenus</taxon>
    </lineage>
</organism>
<reference evidence="1" key="1">
    <citation type="submission" date="2024-07" db="EMBL/GenBank/DDBJ databases">
        <title>Metagenome and Metagenome-Assembled Genomes of Archaea from a hot spring from the geothermal field of Los Azufres, Mexico.</title>
        <authorList>
            <person name="Marin-Paredes R."/>
            <person name="Martinez-Romero E."/>
            <person name="Servin-Garciduenas L.E."/>
        </authorList>
    </citation>
    <scope>NUCLEOTIDE SEQUENCE</scope>
    <source>
        <strain evidence="1">AZ1-454</strain>
    </source>
</reference>